<proteinExistence type="predicted"/>
<evidence type="ECO:0000313" key="3">
    <source>
        <dbReference type="Proteomes" id="UP000824120"/>
    </source>
</evidence>
<dbReference type="EMBL" id="JACXVP010000001">
    <property type="protein sequence ID" value="KAG5631096.1"/>
    <property type="molecule type" value="Genomic_DNA"/>
</dbReference>
<accession>A0A9J6B383</accession>
<keyword evidence="3" id="KW-1185">Reference proteome</keyword>
<gene>
    <name evidence="2" type="ORF">H5410_002813</name>
</gene>
<dbReference type="AlphaFoldDB" id="A0A9J6B383"/>
<name>A0A9J6B383_SOLCO</name>
<evidence type="ECO:0000256" key="1">
    <source>
        <dbReference type="SAM" id="MobiDB-lite"/>
    </source>
</evidence>
<organism evidence="2 3">
    <name type="scientific">Solanum commersonii</name>
    <name type="common">Commerson's wild potato</name>
    <name type="synonym">Commerson's nightshade</name>
    <dbReference type="NCBI Taxonomy" id="4109"/>
    <lineage>
        <taxon>Eukaryota</taxon>
        <taxon>Viridiplantae</taxon>
        <taxon>Streptophyta</taxon>
        <taxon>Embryophyta</taxon>
        <taxon>Tracheophyta</taxon>
        <taxon>Spermatophyta</taxon>
        <taxon>Magnoliopsida</taxon>
        <taxon>eudicotyledons</taxon>
        <taxon>Gunneridae</taxon>
        <taxon>Pentapetalae</taxon>
        <taxon>asterids</taxon>
        <taxon>lamiids</taxon>
        <taxon>Solanales</taxon>
        <taxon>Solanaceae</taxon>
        <taxon>Solanoideae</taxon>
        <taxon>Solaneae</taxon>
        <taxon>Solanum</taxon>
    </lineage>
</organism>
<feature type="compositionally biased region" description="Low complexity" evidence="1">
    <location>
        <begin position="117"/>
        <end position="127"/>
    </location>
</feature>
<protein>
    <submittedName>
        <fullName evidence="2">Uncharacterized protein</fullName>
    </submittedName>
</protein>
<sequence length="254" mass="28865">MVDMNPSKTLKYEMELIQPGSLAKGLGQSLKVMSTIRVNAEQRTPIAKNRSYYTVTSNLNKLVNKNFHVHPCFEEKEDNAPLHQEAKMNQYTLTSDARGQGQRLRINAEKKTMIGKNRNTTTTSSRNKPAQKSIPMPPDFHPMEDNDTLFLEPEVTRDTQRSDHLQKSPFVYRKAKKVFGVAQGSKGYQTSPVGYDKAEKMTKVYRDVQRSDTSLLKSKKAKKVIEVAEDATRNETGPVGYDKAEKMTEVYRDV</sequence>
<reference evidence="2 3" key="1">
    <citation type="submission" date="2020-09" db="EMBL/GenBank/DDBJ databases">
        <title>De no assembly of potato wild relative species, Solanum commersonii.</title>
        <authorList>
            <person name="Cho K."/>
        </authorList>
    </citation>
    <scope>NUCLEOTIDE SEQUENCE [LARGE SCALE GENOMIC DNA]</scope>
    <source>
        <strain evidence="2">LZ3.2</strain>
        <tissue evidence="2">Leaf</tissue>
    </source>
</reference>
<feature type="region of interest" description="Disordered" evidence="1">
    <location>
        <begin position="116"/>
        <end position="139"/>
    </location>
</feature>
<evidence type="ECO:0000313" key="2">
    <source>
        <dbReference type="EMBL" id="KAG5631096.1"/>
    </source>
</evidence>
<dbReference type="OrthoDB" id="1304615at2759"/>
<comment type="caution">
    <text evidence="2">The sequence shown here is derived from an EMBL/GenBank/DDBJ whole genome shotgun (WGS) entry which is preliminary data.</text>
</comment>
<dbReference type="Proteomes" id="UP000824120">
    <property type="component" value="Chromosome 1"/>
</dbReference>